<comment type="caution">
    <text evidence="1">The sequence shown here is derived from an EMBL/GenBank/DDBJ whole genome shotgun (WGS) entry which is preliminary data.</text>
</comment>
<keyword evidence="2" id="KW-1185">Reference proteome</keyword>
<organism evidence="1 2">
    <name type="scientific">Kutzneria buriramensis</name>
    <dbReference type="NCBI Taxonomy" id="1045776"/>
    <lineage>
        <taxon>Bacteria</taxon>
        <taxon>Bacillati</taxon>
        <taxon>Actinomycetota</taxon>
        <taxon>Actinomycetes</taxon>
        <taxon>Pseudonocardiales</taxon>
        <taxon>Pseudonocardiaceae</taxon>
        <taxon>Kutzneria</taxon>
    </lineage>
</organism>
<dbReference type="OrthoDB" id="3397424at2"/>
<dbReference type="Gene3D" id="3.90.1140.10">
    <property type="entry name" value="Cyclic phosphodiesterase"/>
    <property type="match status" value="1"/>
</dbReference>
<sequence length="176" mass="19119">MAQALEFFFDGEADTAVRGMWQRLERAGVPSLATRSHRRHRPHVTFALGGAFTRQTRAELAAELDLLALPSIWLYTLGTFPTTENNLVLTAVVDAELLAVHSAVHDVLAKKVKNPVAYYLPGSWVPHCALAQEIDTPTLAAGIAALHPVEPVRAKVDEVGITDTVTGEVDILFSRA</sequence>
<dbReference type="Proteomes" id="UP000256269">
    <property type="component" value="Unassembled WGS sequence"/>
</dbReference>
<dbReference type="EMBL" id="QUNO01000004">
    <property type="protein sequence ID" value="REH50252.1"/>
    <property type="molecule type" value="Genomic_DNA"/>
</dbReference>
<proteinExistence type="predicted"/>
<keyword evidence="1" id="KW-0436">Ligase</keyword>
<protein>
    <submittedName>
        <fullName evidence="1">2'-5' RNA ligase superfamily protein</fullName>
    </submittedName>
</protein>
<accession>A0A3E0HUN6</accession>
<evidence type="ECO:0000313" key="2">
    <source>
        <dbReference type="Proteomes" id="UP000256269"/>
    </source>
</evidence>
<gene>
    <name evidence="1" type="ORF">BCF44_104528</name>
</gene>
<dbReference type="GO" id="GO:0016874">
    <property type="term" value="F:ligase activity"/>
    <property type="evidence" value="ECO:0007669"/>
    <property type="project" value="UniProtKB-KW"/>
</dbReference>
<evidence type="ECO:0000313" key="1">
    <source>
        <dbReference type="EMBL" id="REH50252.1"/>
    </source>
</evidence>
<dbReference type="PANTHER" id="PTHR36039">
    <property type="match status" value="1"/>
</dbReference>
<dbReference type="RefSeq" id="WP_116174754.1">
    <property type="nucleotide sequence ID" value="NZ_CP144375.1"/>
</dbReference>
<dbReference type="InterPro" id="IPR009097">
    <property type="entry name" value="Cyclic_Pdiesterase"/>
</dbReference>
<name>A0A3E0HUN6_9PSEU</name>
<dbReference type="Pfam" id="PF13563">
    <property type="entry name" value="2_5_RNA_ligase2"/>
    <property type="match status" value="1"/>
</dbReference>
<reference evidence="1 2" key="1">
    <citation type="submission" date="2018-08" db="EMBL/GenBank/DDBJ databases">
        <title>Genomic Encyclopedia of Archaeal and Bacterial Type Strains, Phase II (KMG-II): from individual species to whole genera.</title>
        <authorList>
            <person name="Goeker M."/>
        </authorList>
    </citation>
    <scope>NUCLEOTIDE SEQUENCE [LARGE SCALE GENOMIC DNA]</scope>
    <source>
        <strain evidence="1 2">DSM 45791</strain>
    </source>
</reference>
<dbReference type="AlphaFoldDB" id="A0A3E0HUN6"/>
<dbReference type="PANTHER" id="PTHR36039:SF2">
    <property type="entry name" value="RNA LIGASE_CYCLIC NUCLEOTIDE PHOSPHODIESTERASE FAMILY PROTEIN"/>
    <property type="match status" value="1"/>
</dbReference>
<dbReference type="SUPFAM" id="SSF55144">
    <property type="entry name" value="LigT-like"/>
    <property type="match status" value="1"/>
</dbReference>